<evidence type="ECO:0000313" key="2">
    <source>
        <dbReference type="Proteomes" id="UP001229421"/>
    </source>
</evidence>
<proteinExistence type="predicted"/>
<name>A0AAD8NX00_TARER</name>
<protein>
    <submittedName>
        <fullName evidence="1">Uncharacterized protein</fullName>
    </submittedName>
</protein>
<accession>A0AAD8NX00</accession>
<keyword evidence="2" id="KW-1185">Reference proteome</keyword>
<sequence>MKKRDETELVRVWVKDGGGEAGMAGVRFAGGVVAGGLTWLNVEMVEKRLAEWSASNEMFLYMVALEEFETEN</sequence>
<organism evidence="1 2">
    <name type="scientific">Tagetes erecta</name>
    <name type="common">African marigold</name>
    <dbReference type="NCBI Taxonomy" id="13708"/>
    <lineage>
        <taxon>Eukaryota</taxon>
        <taxon>Viridiplantae</taxon>
        <taxon>Streptophyta</taxon>
        <taxon>Embryophyta</taxon>
        <taxon>Tracheophyta</taxon>
        <taxon>Spermatophyta</taxon>
        <taxon>Magnoliopsida</taxon>
        <taxon>eudicotyledons</taxon>
        <taxon>Gunneridae</taxon>
        <taxon>Pentapetalae</taxon>
        <taxon>asterids</taxon>
        <taxon>campanulids</taxon>
        <taxon>Asterales</taxon>
        <taxon>Asteraceae</taxon>
        <taxon>Asteroideae</taxon>
        <taxon>Heliantheae alliance</taxon>
        <taxon>Tageteae</taxon>
        <taxon>Tagetes</taxon>
    </lineage>
</organism>
<evidence type="ECO:0000313" key="1">
    <source>
        <dbReference type="EMBL" id="KAK1424698.1"/>
    </source>
</evidence>
<dbReference type="EMBL" id="JAUHHV010000005">
    <property type="protein sequence ID" value="KAK1424698.1"/>
    <property type="molecule type" value="Genomic_DNA"/>
</dbReference>
<reference evidence="1" key="1">
    <citation type="journal article" date="2023" name="bioRxiv">
        <title>Improved chromosome-level genome assembly for marigold (Tagetes erecta).</title>
        <authorList>
            <person name="Jiang F."/>
            <person name="Yuan L."/>
            <person name="Wang S."/>
            <person name="Wang H."/>
            <person name="Xu D."/>
            <person name="Wang A."/>
            <person name="Fan W."/>
        </authorList>
    </citation>
    <scope>NUCLEOTIDE SEQUENCE</scope>
    <source>
        <strain evidence="1">WSJ</strain>
        <tissue evidence="1">Leaf</tissue>
    </source>
</reference>
<gene>
    <name evidence="1" type="ORF">QVD17_20033</name>
</gene>
<dbReference type="Proteomes" id="UP001229421">
    <property type="component" value="Unassembled WGS sequence"/>
</dbReference>
<comment type="caution">
    <text evidence="1">The sequence shown here is derived from an EMBL/GenBank/DDBJ whole genome shotgun (WGS) entry which is preliminary data.</text>
</comment>
<dbReference type="AlphaFoldDB" id="A0AAD8NX00"/>